<reference evidence="5" key="1">
    <citation type="journal article" date="2018" name="Front. Microbiol.">
        <title>Genome-Based Analysis Reveals the Taxonomy and Diversity of the Family Idiomarinaceae.</title>
        <authorList>
            <person name="Liu Y."/>
            <person name="Lai Q."/>
            <person name="Shao Z."/>
        </authorList>
    </citation>
    <scope>NUCLEOTIDE SEQUENCE [LARGE SCALE GENOMIC DNA]</scope>
    <source>
        <strain evidence="5">SW15</strain>
    </source>
</reference>
<dbReference type="CDD" id="cd00130">
    <property type="entry name" value="PAS"/>
    <property type="match status" value="1"/>
</dbReference>
<dbReference type="SMART" id="SM00267">
    <property type="entry name" value="GGDEF"/>
    <property type="match status" value="1"/>
</dbReference>
<evidence type="ECO:0000259" key="2">
    <source>
        <dbReference type="PROSITE" id="PS50112"/>
    </source>
</evidence>
<dbReference type="InterPro" id="IPR052155">
    <property type="entry name" value="Biofilm_reg_signaling"/>
</dbReference>
<comment type="caution">
    <text evidence="4">The sequence shown here is derived from an EMBL/GenBank/DDBJ whole genome shotgun (WGS) entry which is preliminary data.</text>
</comment>
<dbReference type="InterPro" id="IPR000160">
    <property type="entry name" value="GGDEF_dom"/>
</dbReference>
<dbReference type="PANTHER" id="PTHR44757">
    <property type="entry name" value="DIGUANYLATE CYCLASE DGCP"/>
    <property type="match status" value="1"/>
</dbReference>
<dbReference type="SUPFAM" id="SSF55073">
    <property type="entry name" value="Nucleotide cyclase"/>
    <property type="match status" value="1"/>
</dbReference>
<name>A0A432XJE6_9GAMM</name>
<evidence type="ECO:0000256" key="1">
    <source>
        <dbReference type="ARBA" id="ARBA00001946"/>
    </source>
</evidence>
<keyword evidence="5" id="KW-1185">Reference proteome</keyword>
<organism evidence="4 5">
    <name type="scientific">Pseudidiomarina aquimaris</name>
    <dbReference type="NCBI Taxonomy" id="641841"/>
    <lineage>
        <taxon>Bacteria</taxon>
        <taxon>Pseudomonadati</taxon>
        <taxon>Pseudomonadota</taxon>
        <taxon>Gammaproteobacteria</taxon>
        <taxon>Alteromonadales</taxon>
        <taxon>Idiomarinaceae</taxon>
        <taxon>Pseudidiomarina</taxon>
    </lineage>
</organism>
<evidence type="ECO:0000313" key="5">
    <source>
        <dbReference type="Proteomes" id="UP000286678"/>
    </source>
</evidence>
<dbReference type="InterPro" id="IPR035965">
    <property type="entry name" value="PAS-like_dom_sf"/>
</dbReference>
<feature type="domain" description="GGDEF" evidence="3">
    <location>
        <begin position="175"/>
        <end position="307"/>
    </location>
</feature>
<accession>A0A432XJE6</accession>
<dbReference type="Gene3D" id="3.30.450.20">
    <property type="entry name" value="PAS domain"/>
    <property type="match status" value="1"/>
</dbReference>
<dbReference type="Pfam" id="PF00990">
    <property type="entry name" value="GGDEF"/>
    <property type="match status" value="1"/>
</dbReference>
<sequence>MVSERGMKDERDLSELIEIIPDAALVVNKDGKIVLVNRLATTLFGYEHADLHGASLDILLPENIRSHHQNHVAHFFDTEQNRPMGRGFRFLGVRKNGDSFHVDIMLSHVRVKHEPYAIAFIRDATQFKQTEEKIRRELESERKQALTDYLTGLANRRAFYQELDDDIAELRAGLHTFTVALIDLDDFKLINDTYGHDEGDRALQTIANAIKDACRGSDFVARIGGDEFATIHPSASLSDAETILQRVRERVLLVTEQHGWQVSLSIGICHCGTYSDNCTVDQILRVADQAMYIGKRRGKNRINSGLLPN</sequence>
<dbReference type="PROSITE" id="PS50887">
    <property type="entry name" value="GGDEF"/>
    <property type="match status" value="1"/>
</dbReference>
<dbReference type="InterPro" id="IPR043128">
    <property type="entry name" value="Rev_trsase/Diguanyl_cyclase"/>
</dbReference>
<evidence type="ECO:0000259" key="3">
    <source>
        <dbReference type="PROSITE" id="PS50887"/>
    </source>
</evidence>
<gene>
    <name evidence="4" type="ORF">CWE21_05610</name>
</gene>
<dbReference type="PANTHER" id="PTHR44757:SF2">
    <property type="entry name" value="BIOFILM ARCHITECTURE MAINTENANCE PROTEIN MBAA"/>
    <property type="match status" value="1"/>
</dbReference>
<proteinExistence type="predicted"/>
<evidence type="ECO:0000313" key="4">
    <source>
        <dbReference type="EMBL" id="RUO48831.1"/>
    </source>
</evidence>
<dbReference type="GO" id="GO:0006355">
    <property type="term" value="P:regulation of DNA-templated transcription"/>
    <property type="evidence" value="ECO:0007669"/>
    <property type="project" value="InterPro"/>
</dbReference>
<dbReference type="GO" id="GO:0003824">
    <property type="term" value="F:catalytic activity"/>
    <property type="evidence" value="ECO:0007669"/>
    <property type="project" value="UniProtKB-ARBA"/>
</dbReference>
<dbReference type="InterPro" id="IPR013767">
    <property type="entry name" value="PAS_fold"/>
</dbReference>
<dbReference type="InterPro" id="IPR000014">
    <property type="entry name" value="PAS"/>
</dbReference>
<dbReference type="EMBL" id="PIPT01000003">
    <property type="protein sequence ID" value="RUO48831.1"/>
    <property type="molecule type" value="Genomic_DNA"/>
</dbReference>
<protein>
    <submittedName>
        <fullName evidence="4">PAS domain S-box protein</fullName>
    </submittedName>
</protein>
<dbReference type="OrthoDB" id="5800589at2"/>
<dbReference type="InterPro" id="IPR029787">
    <property type="entry name" value="Nucleotide_cyclase"/>
</dbReference>
<feature type="domain" description="PAS" evidence="2">
    <location>
        <begin position="9"/>
        <end position="63"/>
    </location>
</feature>
<dbReference type="Gene3D" id="3.30.70.270">
    <property type="match status" value="1"/>
</dbReference>
<dbReference type="FunFam" id="3.30.70.270:FF:000001">
    <property type="entry name" value="Diguanylate cyclase domain protein"/>
    <property type="match status" value="1"/>
</dbReference>
<dbReference type="NCBIfam" id="TIGR00229">
    <property type="entry name" value="sensory_box"/>
    <property type="match status" value="1"/>
</dbReference>
<dbReference type="PROSITE" id="PS50112">
    <property type="entry name" value="PAS"/>
    <property type="match status" value="1"/>
</dbReference>
<dbReference type="SUPFAM" id="SSF55785">
    <property type="entry name" value="PYP-like sensor domain (PAS domain)"/>
    <property type="match status" value="1"/>
</dbReference>
<dbReference type="SMART" id="SM00091">
    <property type="entry name" value="PAS"/>
    <property type="match status" value="1"/>
</dbReference>
<dbReference type="Proteomes" id="UP000286678">
    <property type="component" value="Unassembled WGS sequence"/>
</dbReference>
<dbReference type="Pfam" id="PF00989">
    <property type="entry name" value="PAS"/>
    <property type="match status" value="1"/>
</dbReference>
<dbReference type="CDD" id="cd01949">
    <property type="entry name" value="GGDEF"/>
    <property type="match status" value="1"/>
</dbReference>
<comment type="cofactor">
    <cofactor evidence="1">
        <name>Mg(2+)</name>
        <dbReference type="ChEBI" id="CHEBI:18420"/>
    </cofactor>
</comment>
<dbReference type="AlphaFoldDB" id="A0A432XJE6"/>
<dbReference type="NCBIfam" id="TIGR00254">
    <property type="entry name" value="GGDEF"/>
    <property type="match status" value="1"/>
</dbReference>